<evidence type="ECO:0000256" key="1">
    <source>
        <dbReference type="ARBA" id="ARBA00001561"/>
    </source>
</evidence>
<dbReference type="GO" id="GO:0009254">
    <property type="term" value="P:peptidoglycan turnover"/>
    <property type="evidence" value="ECO:0007669"/>
    <property type="project" value="TreeGrafter"/>
</dbReference>
<dbReference type="GO" id="GO:0042742">
    <property type="term" value="P:defense response to bacterium"/>
    <property type="evidence" value="ECO:0007669"/>
    <property type="project" value="UniProtKB-KW"/>
</dbReference>
<dbReference type="SMART" id="SM00644">
    <property type="entry name" value="Ami_2"/>
    <property type="match status" value="1"/>
</dbReference>
<dbReference type="EC" id="3.5.1.28" evidence="2"/>
<dbReference type="GO" id="GO:0009253">
    <property type="term" value="P:peptidoglycan catabolic process"/>
    <property type="evidence" value="ECO:0007669"/>
    <property type="project" value="InterPro"/>
</dbReference>
<dbReference type="InterPro" id="IPR002502">
    <property type="entry name" value="Amidase_domain"/>
</dbReference>
<evidence type="ECO:0000256" key="2">
    <source>
        <dbReference type="ARBA" id="ARBA00011901"/>
    </source>
</evidence>
<evidence type="ECO:0000256" key="6">
    <source>
        <dbReference type="ARBA" id="ARBA00023316"/>
    </source>
</evidence>
<sequence length="197" mass="22231">MTITQKLLTPNEYSRPQAPIKELRGIVIHWTANPHASAEQNRLFFEAKKTGMGGYGSAHYIIGQDGEVLQIIPTNEIAYHCGTNQKDPASGQFYTDYARRKYGHYAVHWQTTSPNYCTIGIELCPTDYDGNFTEKTINAAIDLCAYLCKRHNLAADDITTHHDIVGWKDCPRLWTRKPELLDAFRASVKDAITRGQA</sequence>
<dbReference type="InterPro" id="IPR051206">
    <property type="entry name" value="NAMLAA_amidase_2"/>
</dbReference>
<dbReference type="SUPFAM" id="SSF55846">
    <property type="entry name" value="N-acetylmuramoyl-L-alanine amidase-like"/>
    <property type="match status" value="1"/>
</dbReference>
<dbReference type="GO" id="GO:0071555">
    <property type="term" value="P:cell wall organization"/>
    <property type="evidence" value="ECO:0007669"/>
    <property type="project" value="UniProtKB-KW"/>
</dbReference>
<evidence type="ECO:0000256" key="3">
    <source>
        <dbReference type="ARBA" id="ARBA00022529"/>
    </source>
</evidence>
<dbReference type="Gene3D" id="3.40.80.10">
    <property type="entry name" value="Peptidoglycan recognition protein-like"/>
    <property type="match status" value="1"/>
</dbReference>
<dbReference type="Pfam" id="PF01510">
    <property type="entry name" value="Amidase_2"/>
    <property type="match status" value="1"/>
</dbReference>
<evidence type="ECO:0000256" key="4">
    <source>
        <dbReference type="ARBA" id="ARBA00022638"/>
    </source>
</evidence>
<evidence type="ECO:0000259" key="7">
    <source>
        <dbReference type="SMART" id="SM00644"/>
    </source>
</evidence>
<accession>A0A8S5TSS3</accession>
<dbReference type="PANTHER" id="PTHR30417:SF1">
    <property type="entry name" value="N-ACETYLMURAMOYL-L-ALANINE AMIDASE AMID"/>
    <property type="match status" value="1"/>
</dbReference>
<keyword evidence="6" id="KW-0961">Cell wall biogenesis/degradation</keyword>
<dbReference type="InterPro" id="IPR036505">
    <property type="entry name" value="Amidase/PGRP_sf"/>
</dbReference>
<name>A0A8S5TSS3_9CAUD</name>
<protein>
    <recommendedName>
        <fullName evidence="2">N-acetylmuramoyl-L-alanine amidase</fullName>
        <ecNumber evidence="2">3.5.1.28</ecNumber>
    </recommendedName>
</protein>
<dbReference type="GO" id="GO:0008745">
    <property type="term" value="F:N-acetylmuramoyl-L-alanine amidase activity"/>
    <property type="evidence" value="ECO:0007669"/>
    <property type="project" value="UniProtKB-EC"/>
</dbReference>
<keyword evidence="5" id="KW-0378">Hydrolase</keyword>
<keyword evidence="3" id="KW-0929">Antimicrobial</keyword>
<feature type="domain" description="N-acetylmuramoyl-L-alanine amidase" evidence="7">
    <location>
        <begin position="13"/>
        <end position="172"/>
    </location>
</feature>
<organism evidence="8">
    <name type="scientific">Siphoviridae sp. ct8aS59</name>
    <dbReference type="NCBI Taxonomy" id="2825365"/>
    <lineage>
        <taxon>Viruses</taxon>
        <taxon>Duplodnaviria</taxon>
        <taxon>Heunggongvirae</taxon>
        <taxon>Uroviricota</taxon>
        <taxon>Caudoviricetes</taxon>
    </lineage>
</organism>
<proteinExistence type="predicted"/>
<comment type="catalytic activity">
    <reaction evidence="1">
        <text>Hydrolyzes the link between N-acetylmuramoyl residues and L-amino acid residues in certain cell-wall glycopeptides.</text>
        <dbReference type="EC" id="3.5.1.28"/>
    </reaction>
</comment>
<dbReference type="EMBL" id="BK015922">
    <property type="protein sequence ID" value="DAF85266.1"/>
    <property type="molecule type" value="Genomic_DNA"/>
</dbReference>
<dbReference type="GO" id="GO:0001897">
    <property type="term" value="P:symbiont-mediated cytolysis of host cell"/>
    <property type="evidence" value="ECO:0007669"/>
    <property type="project" value="UniProtKB-ARBA"/>
</dbReference>
<reference evidence="8" key="1">
    <citation type="journal article" date="2021" name="Proc. Natl. Acad. Sci. U.S.A.">
        <title>A Catalog of Tens of Thousands of Viruses from Human Metagenomes Reveals Hidden Associations with Chronic Diseases.</title>
        <authorList>
            <person name="Tisza M.J."/>
            <person name="Buck C.B."/>
        </authorList>
    </citation>
    <scope>NUCLEOTIDE SEQUENCE</scope>
    <source>
        <strain evidence="8">Ct8aS59</strain>
    </source>
</reference>
<evidence type="ECO:0000256" key="5">
    <source>
        <dbReference type="ARBA" id="ARBA00022801"/>
    </source>
</evidence>
<dbReference type="CDD" id="cd06583">
    <property type="entry name" value="PGRP"/>
    <property type="match status" value="1"/>
</dbReference>
<keyword evidence="4" id="KW-0081">Bacteriolytic enzyme</keyword>
<dbReference type="PANTHER" id="PTHR30417">
    <property type="entry name" value="N-ACETYLMURAMOYL-L-ALANINE AMIDASE AMID"/>
    <property type="match status" value="1"/>
</dbReference>
<evidence type="ECO:0000313" key="8">
    <source>
        <dbReference type="EMBL" id="DAF85266.1"/>
    </source>
</evidence>